<evidence type="ECO:0000256" key="1">
    <source>
        <dbReference type="ARBA" id="ARBA00022490"/>
    </source>
</evidence>
<organism evidence="2 3">
    <name type="scientific">Hepatospora eriocheir</name>
    <dbReference type="NCBI Taxonomy" id="1081669"/>
    <lineage>
        <taxon>Eukaryota</taxon>
        <taxon>Fungi</taxon>
        <taxon>Fungi incertae sedis</taxon>
        <taxon>Microsporidia</taxon>
        <taxon>Hepatosporidae</taxon>
        <taxon>Hepatospora</taxon>
    </lineage>
</organism>
<dbReference type="Proteomes" id="UP000192501">
    <property type="component" value="Unassembled WGS sequence"/>
</dbReference>
<evidence type="ECO:0000313" key="2">
    <source>
        <dbReference type="EMBL" id="ORE00641.1"/>
    </source>
</evidence>
<dbReference type="VEuPathDB" id="MicrosporidiaDB:A0H76_882"/>
<name>A0A1X0QLJ0_9MICR</name>
<dbReference type="GO" id="GO:0006511">
    <property type="term" value="P:ubiquitin-dependent protein catabolic process"/>
    <property type="evidence" value="ECO:0007669"/>
    <property type="project" value="TreeGrafter"/>
</dbReference>
<keyword evidence="1" id="KW-0963">Cytoplasm</keyword>
<protein>
    <submittedName>
        <fullName evidence="2">RPN3</fullName>
    </submittedName>
</protein>
<proteinExistence type="predicted"/>
<dbReference type="PANTHER" id="PTHR10758:SF1">
    <property type="entry name" value="COP9 SIGNALOSOME COMPLEX SUBUNIT 3"/>
    <property type="match status" value="1"/>
</dbReference>
<sequence length="357" mass="42032">MRIGTKSELKEYLDKTNVDYKILFNNSLNLLTSNLTIDEIIDLNIECIPLVLGVFYKERMFSEIEDMVETVNRLNSNFIESFVIKYKYLVDKINNNVDIDELYRELFNSRLYMKGQLVNCILDYNINNNIYKTIDWVETDSNDINSYYYFHIGYINLILNNLDESLYNFNESEIFIKDNDELLLKINKYKILINVLKNNFNIKISDDSFNSYAELINYVSSGNIDELNRLLDTKKNEFINDRVYFIIKRLLSNTLIQGIKSISLCYLRIKIDDISKLLKYNIEYLIRECIKDGIICGCIEDGVLITSKCQINNSSNKDIQSLILLKNTIYDNMIYNDIPVLNYEIVKKEADALEEKY</sequence>
<comment type="caution">
    <text evidence="2">The sequence shown here is derived from an EMBL/GenBank/DDBJ whole genome shotgun (WGS) entry which is preliminary data.</text>
</comment>
<dbReference type="InterPro" id="IPR050756">
    <property type="entry name" value="CSN3"/>
</dbReference>
<evidence type="ECO:0000313" key="3">
    <source>
        <dbReference type="Proteomes" id="UP000192501"/>
    </source>
</evidence>
<gene>
    <name evidence="2" type="primary">RPN3</name>
    <name evidence="2" type="ORF">A0H76_882</name>
</gene>
<accession>A0A1X0QLJ0</accession>
<dbReference type="PANTHER" id="PTHR10758">
    <property type="entry name" value="26S PROTEASOME NON-ATPASE REGULATORY SUBUNIT 3/COP9 SIGNALOSOME COMPLEX SUBUNIT 3"/>
    <property type="match status" value="1"/>
</dbReference>
<reference evidence="2 3" key="1">
    <citation type="journal article" date="2017" name="Environ. Microbiol.">
        <title>Decay of the glycolytic pathway and adaptation to intranuclear parasitism within Enterocytozoonidae microsporidia.</title>
        <authorList>
            <person name="Wiredu Boakye D."/>
            <person name="Jaroenlak P."/>
            <person name="Prachumwat A."/>
            <person name="Williams T.A."/>
            <person name="Bateman K.S."/>
            <person name="Itsathitphaisarn O."/>
            <person name="Sritunyalucksana K."/>
            <person name="Paszkiewicz K.H."/>
            <person name="Moore K.A."/>
            <person name="Stentiford G.D."/>
            <person name="Williams B.A."/>
        </authorList>
    </citation>
    <scope>NUCLEOTIDE SEQUENCE [LARGE SCALE GENOMIC DNA]</scope>
    <source>
        <strain evidence="3">canceri</strain>
    </source>
</reference>
<dbReference type="GO" id="GO:0008180">
    <property type="term" value="C:COP9 signalosome"/>
    <property type="evidence" value="ECO:0007669"/>
    <property type="project" value="TreeGrafter"/>
</dbReference>
<dbReference type="VEuPathDB" id="MicrosporidiaDB:HERIO_281"/>
<dbReference type="EMBL" id="LTAI01000002">
    <property type="protein sequence ID" value="ORE00641.1"/>
    <property type="molecule type" value="Genomic_DNA"/>
</dbReference>
<dbReference type="AlphaFoldDB" id="A0A1X0QLJ0"/>